<comment type="caution">
    <text evidence="2">The sequence shown here is derived from an EMBL/GenBank/DDBJ whole genome shotgun (WGS) entry which is preliminary data.</text>
</comment>
<dbReference type="InterPro" id="IPR012334">
    <property type="entry name" value="Pectin_lyas_fold"/>
</dbReference>
<protein>
    <recommendedName>
        <fullName evidence="4">Right handed beta helix domain-containing protein</fullName>
    </recommendedName>
</protein>
<dbReference type="GeneID" id="82157819"/>
<dbReference type="Proteomes" id="UP001193734">
    <property type="component" value="Unassembled WGS sequence"/>
</dbReference>
<name>A0ABX2AUF3_9BACT</name>
<gene>
    <name evidence="2" type="ORF">HPS55_08570</name>
</gene>
<dbReference type="SUPFAM" id="SSF51126">
    <property type="entry name" value="Pectin lyase-like"/>
    <property type="match status" value="1"/>
</dbReference>
<dbReference type="RefSeq" id="WP_172174343.1">
    <property type="nucleotide sequence ID" value="NZ_CASGKG010000011.1"/>
</dbReference>
<dbReference type="Gene3D" id="2.160.20.10">
    <property type="entry name" value="Single-stranded right-handed beta-helix, Pectin lyase-like"/>
    <property type="match status" value="1"/>
</dbReference>
<dbReference type="InterPro" id="IPR011050">
    <property type="entry name" value="Pectin_lyase_fold/virulence"/>
</dbReference>
<dbReference type="EMBL" id="JABKKE010000013">
    <property type="protein sequence ID" value="NPE14377.1"/>
    <property type="molecule type" value="Genomic_DNA"/>
</dbReference>
<evidence type="ECO:0000313" key="3">
    <source>
        <dbReference type="Proteomes" id="UP001193734"/>
    </source>
</evidence>
<evidence type="ECO:0008006" key="4">
    <source>
        <dbReference type="Google" id="ProtNLM"/>
    </source>
</evidence>
<feature type="signal peptide" evidence="1">
    <location>
        <begin position="1"/>
        <end position="23"/>
    </location>
</feature>
<accession>A0ABX2AUF3</accession>
<sequence length="350" mass="38348">MKRILFSAMAAIGLSLFSNNVDARSWRINSKPEAKANFLSIEKATSSSDVLNGDTLYLDPGCLLTSSQQVRKSVTIIGTGYNLKNVTEETLINLHITSSNVKIEGCYLNSLYIYGGKGISNIVIERCKVVGSINLGDSYTTINNIKINSCYISGELIHERGTVLDVDISNCIIKGRIDNFSYSTFTNNTILCSKKGALLTNIQNSKISNNIILNTSTEYATDGDQQTDSYSNYTIANVSVSDNNTITNNVLSTDASHAFADHPDNKFIGAKPEDVFTMQGTEEERYRLKADSPAKGYGYNGCDCGAYDGMFPYVVSGHPHFLPYVENAVVSDRPIDGKINVKLKIKVQNE</sequence>
<proteinExistence type="predicted"/>
<keyword evidence="1" id="KW-0732">Signal</keyword>
<evidence type="ECO:0000256" key="1">
    <source>
        <dbReference type="SAM" id="SignalP"/>
    </source>
</evidence>
<feature type="chain" id="PRO_5045264388" description="Right handed beta helix domain-containing protein" evidence="1">
    <location>
        <begin position="24"/>
        <end position="350"/>
    </location>
</feature>
<evidence type="ECO:0000313" key="2">
    <source>
        <dbReference type="EMBL" id="NPE14377.1"/>
    </source>
</evidence>
<reference evidence="2 3" key="1">
    <citation type="submission" date="2020-05" db="EMBL/GenBank/DDBJ databases">
        <title>Distinct polysaccharide utilization as determinants for interspecies competition between intestinal Prevotella spp.</title>
        <authorList>
            <person name="Galvez E.J.C."/>
            <person name="Iljazovic A."/>
            <person name="Strowig T."/>
        </authorList>
    </citation>
    <scope>NUCLEOTIDE SEQUENCE [LARGE SCALE GENOMIC DNA]</scope>
    <source>
        <strain evidence="2 3">PROD</strain>
    </source>
</reference>
<organism evidence="2 3">
    <name type="scientific">Xylanibacter rodentium</name>
    <dbReference type="NCBI Taxonomy" id="2736289"/>
    <lineage>
        <taxon>Bacteria</taxon>
        <taxon>Pseudomonadati</taxon>
        <taxon>Bacteroidota</taxon>
        <taxon>Bacteroidia</taxon>
        <taxon>Bacteroidales</taxon>
        <taxon>Prevotellaceae</taxon>
        <taxon>Xylanibacter</taxon>
    </lineage>
</organism>
<keyword evidence="3" id="KW-1185">Reference proteome</keyword>